<evidence type="ECO:0000259" key="16">
    <source>
        <dbReference type="PROSITE" id="PS50885"/>
    </source>
</evidence>
<organism evidence="17 18">
    <name type="scientific">Ignatzschineria larvae DSM 13226</name>
    <dbReference type="NCBI Taxonomy" id="1111732"/>
    <lineage>
        <taxon>Bacteria</taxon>
        <taxon>Pseudomonadati</taxon>
        <taxon>Pseudomonadota</taxon>
        <taxon>Gammaproteobacteria</taxon>
        <taxon>Cardiobacteriales</taxon>
        <taxon>Ignatzschineriaceae</taxon>
        <taxon>Ignatzschineria</taxon>
    </lineage>
</organism>
<dbReference type="PRINTS" id="PR00344">
    <property type="entry name" value="BCTRLSENSOR"/>
</dbReference>
<dbReference type="Gene3D" id="6.10.340.10">
    <property type="match status" value="1"/>
</dbReference>
<keyword evidence="11 14" id="KW-1133">Transmembrane helix</keyword>
<dbReference type="Gene3D" id="3.30.565.10">
    <property type="entry name" value="Histidine kinase-like ATPase, C-terminal domain"/>
    <property type="match status" value="1"/>
</dbReference>
<evidence type="ECO:0000256" key="9">
    <source>
        <dbReference type="ARBA" id="ARBA00022777"/>
    </source>
</evidence>
<keyword evidence="13 14" id="KW-0472">Membrane</keyword>
<dbReference type="InterPro" id="IPR003594">
    <property type="entry name" value="HATPase_dom"/>
</dbReference>
<dbReference type="SUPFAM" id="SSF47384">
    <property type="entry name" value="Homodimeric domain of signal transducing histidine kinase"/>
    <property type="match status" value="1"/>
</dbReference>
<comment type="catalytic activity">
    <reaction evidence="1">
        <text>ATP + protein L-histidine = ADP + protein N-phospho-L-histidine.</text>
        <dbReference type="EC" id="2.7.13.3"/>
    </reaction>
</comment>
<keyword evidence="7 14" id="KW-0812">Transmembrane</keyword>
<dbReference type="PANTHER" id="PTHR45528">
    <property type="entry name" value="SENSOR HISTIDINE KINASE CPXA"/>
    <property type="match status" value="1"/>
</dbReference>
<dbReference type="PROSITE" id="PS50109">
    <property type="entry name" value="HIS_KIN"/>
    <property type="match status" value="1"/>
</dbReference>
<evidence type="ECO:0000256" key="14">
    <source>
        <dbReference type="SAM" id="Phobius"/>
    </source>
</evidence>
<keyword evidence="5" id="KW-0597">Phosphoprotein</keyword>
<evidence type="ECO:0000256" key="13">
    <source>
        <dbReference type="ARBA" id="ARBA00023136"/>
    </source>
</evidence>
<evidence type="ECO:0000256" key="1">
    <source>
        <dbReference type="ARBA" id="ARBA00000085"/>
    </source>
</evidence>
<dbReference type="CDD" id="cd00075">
    <property type="entry name" value="HATPase"/>
    <property type="match status" value="1"/>
</dbReference>
<keyword evidence="6" id="KW-0808">Transferase</keyword>
<evidence type="ECO:0000256" key="5">
    <source>
        <dbReference type="ARBA" id="ARBA00022553"/>
    </source>
</evidence>
<dbReference type="SUPFAM" id="SSF158472">
    <property type="entry name" value="HAMP domain-like"/>
    <property type="match status" value="1"/>
</dbReference>
<evidence type="ECO:0000256" key="8">
    <source>
        <dbReference type="ARBA" id="ARBA00022741"/>
    </source>
</evidence>
<sequence length="401" mass="45908">MLMQHIEESTAEESLAMFDKENIPEDLSLIFWGVNNGVLVGKYQNWMLDPPKLLNRIQQINRGEETWFLYDNEVYKEAELVGWTRSVINMTHIMNLLDLMKERGILFIFPNLFLSALGGFLVTRWALKPIKKIAKAAREIGSGDLNQRIELNTANDEIGELVQEFNQMAEQLFKLIEREKQFSADVSHEIRTPIAVIITQAEYSLENHHLSKESEKALTLIVEKGQQIQKMLSQLMFLSREREQSAIMELERINLTDVVADIADQYLFKENPRHITLDLEMMPDTYVQGDLMLLSRMINNLIDNGFRYGKEYGHLFISVKRDEETKVVTLLVVDDGIGITRNNLPLIFDRFFRGDQSRTAGGSGLGLSFVKLIVELHHGRISVDSHVGKGTAFKIEIPAVV</sequence>
<keyword evidence="4" id="KW-1003">Cell membrane</keyword>
<evidence type="ECO:0000256" key="2">
    <source>
        <dbReference type="ARBA" id="ARBA00004651"/>
    </source>
</evidence>
<dbReference type="InterPro" id="IPR004358">
    <property type="entry name" value="Sig_transdc_His_kin-like_C"/>
</dbReference>
<keyword evidence="12" id="KW-0902">Two-component regulatory system</keyword>
<evidence type="ECO:0000259" key="15">
    <source>
        <dbReference type="PROSITE" id="PS50109"/>
    </source>
</evidence>
<dbReference type="Gene3D" id="1.10.287.130">
    <property type="match status" value="1"/>
</dbReference>
<accession>A0ABZ3C334</accession>
<evidence type="ECO:0000313" key="18">
    <source>
        <dbReference type="Proteomes" id="UP001449178"/>
    </source>
</evidence>
<evidence type="ECO:0000256" key="11">
    <source>
        <dbReference type="ARBA" id="ARBA00022989"/>
    </source>
</evidence>
<evidence type="ECO:0000256" key="6">
    <source>
        <dbReference type="ARBA" id="ARBA00022679"/>
    </source>
</evidence>
<evidence type="ECO:0000256" key="7">
    <source>
        <dbReference type="ARBA" id="ARBA00022692"/>
    </source>
</evidence>
<reference evidence="17 18" key="1">
    <citation type="submission" date="2024-03" db="EMBL/GenBank/DDBJ databases">
        <title>Complete Genome Sequence and Annotation of Ignatzschineria larvae DSM 13226.</title>
        <authorList>
            <person name="Cantrell E."/>
            <person name="Burcham Z.M."/>
        </authorList>
    </citation>
    <scope>NUCLEOTIDE SEQUENCE [LARGE SCALE GENOMIC DNA]</scope>
    <source>
        <strain evidence="17 18">DSM 13226</strain>
    </source>
</reference>
<evidence type="ECO:0000256" key="12">
    <source>
        <dbReference type="ARBA" id="ARBA00023012"/>
    </source>
</evidence>
<evidence type="ECO:0000313" key="17">
    <source>
        <dbReference type="EMBL" id="WZW88807.1"/>
    </source>
</evidence>
<evidence type="ECO:0000256" key="10">
    <source>
        <dbReference type="ARBA" id="ARBA00022840"/>
    </source>
</evidence>
<feature type="domain" description="HAMP" evidence="16">
    <location>
        <begin position="124"/>
        <end position="177"/>
    </location>
</feature>
<gene>
    <name evidence="17" type="ORF">WMO13_05290</name>
</gene>
<dbReference type="EMBL" id="CP150637">
    <property type="protein sequence ID" value="WZW88807.1"/>
    <property type="molecule type" value="Genomic_DNA"/>
</dbReference>
<dbReference type="Proteomes" id="UP001449178">
    <property type="component" value="Chromosome"/>
</dbReference>
<dbReference type="InterPro" id="IPR003661">
    <property type="entry name" value="HisK_dim/P_dom"/>
</dbReference>
<keyword evidence="10 17" id="KW-0067">ATP-binding</keyword>
<dbReference type="PANTHER" id="PTHR45528:SF1">
    <property type="entry name" value="SENSOR HISTIDINE KINASE CPXA"/>
    <property type="match status" value="1"/>
</dbReference>
<dbReference type="SUPFAM" id="SSF55874">
    <property type="entry name" value="ATPase domain of HSP90 chaperone/DNA topoisomerase II/histidine kinase"/>
    <property type="match status" value="1"/>
</dbReference>
<dbReference type="PROSITE" id="PS50885">
    <property type="entry name" value="HAMP"/>
    <property type="match status" value="1"/>
</dbReference>
<dbReference type="InterPro" id="IPR005467">
    <property type="entry name" value="His_kinase_dom"/>
</dbReference>
<dbReference type="CDD" id="cd00082">
    <property type="entry name" value="HisKA"/>
    <property type="match status" value="1"/>
</dbReference>
<protein>
    <recommendedName>
        <fullName evidence="3">histidine kinase</fullName>
        <ecNumber evidence="3">2.7.13.3</ecNumber>
    </recommendedName>
</protein>
<dbReference type="InterPro" id="IPR050398">
    <property type="entry name" value="HssS/ArlS-like"/>
</dbReference>
<dbReference type="SMART" id="SM00388">
    <property type="entry name" value="HisKA"/>
    <property type="match status" value="1"/>
</dbReference>
<dbReference type="CDD" id="cd06225">
    <property type="entry name" value="HAMP"/>
    <property type="match status" value="1"/>
</dbReference>
<dbReference type="GO" id="GO:0005524">
    <property type="term" value="F:ATP binding"/>
    <property type="evidence" value="ECO:0007669"/>
    <property type="project" value="UniProtKB-KW"/>
</dbReference>
<dbReference type="Pfam" id="PF00672">
    <property type="entry name" value="HAMP"/>
    <property type="match status" value="1"/>
</dbReference>
<dbReference type="Pfam" id="PF02518">
    <property type="entry name" value="HATPase_c"/>
    <property type="match status" value="1"/>
</dbReference>
<keyword evidence="18" id="KW-1185">Reference proteome</keyword>
<proteinExistence type="predicted"/>
<comment type="subcellular location">
    <subcellularLocation>
        <location evidence="2">Cell membrane</location>
        <topology evidence="2">Multi-pass membrane protein</topology>
    </subcellularLocation>
</comment>
<feature type="transmembrane region" description="Helical" evidence="14">
    <location>
        <begin position="104"/>
        <end position="127"/>
    </location>
</feature>
<dbReference type="SMART" id="SM00387">
    <property type="entry name" value="HATPase_c"/>
    <property type="match status" value="1"/>
</dbReference>
<dbReference type="EC" id="2.7.13.3" evidence="3"/>
<keyword evidence="9" id="KW-0418">Kinase</keyword>
<dbReference type="Pfam" id="PF00512">
    <property type="entry name" value="HisKA"/>
    <property type="match status" value="1"/>
</dbReference>
<dbReference type="InterPro" id="IPR036890">
    <property type="entry name" value="HATPase_C_sf"/>
</dbReference>
<keyword evidence="8" id="KW-0547">Nucleotide-binding</keyword>
<dbReference type="SMART" id="SM00304">
    <property type="entry name" value="HAMP"/>
    <property type="match status" value="1"/>
</dbReference>
<dbReference type="InterPro" id="IPR003660">
    <property type="entry name" value="HAMP_dom"/>
</dbReference>
<evidence type="ECO:0000256" key="3">
    <source>
        <dbReference type="ARBA" id="ARBA00012438"/>
    </source>
</evidence>
<dbReference type="InterPro" id="IPR036097">
    <property type="entry name" value="HisK_dim/P_sf"/>
</dbReference>
<feature type="domain" description="Histidine kinase" evidence="15">
    <location>
        <begin position="185"/>
        <end position="401"/>
    </location>
</feature>
<dbReference type="RefSeq" id="WP_169727779.1">
    <property type="nucleotide sequence ID" value="NZ_CP150637.1"/>
</dbReference>
<evidence type="ECO:0000256" key="4">
    <source>
        <dbReference type="ARBA" id="ARBA00022475"/>
    </source>
</evidence>
<name>A0ABZ3C334_9GAMM</name>